<keyword evidence="1" id="KW-1133">Transmembrane helix</keyword>
<keyword evidence="1" id="KW-0812">Transmembrane</keyword>
<evidence type="ECO:0000313" key="3">
    <source>
        <dbReference type="Proteomes" id="UP001597062"/>
    </source>
</evidence>
<gene>
    <name evidence="2" type="ORF">ACFQ1U_05540</name>
</gene>
<evidence type="ECO:0000256" key="1">
    <source>
        <dbReference type="SAM" id="Phobius"/>
    </source>
</evidence>
<keyword evidence="1" id="KW-0472">Membrane</keyword>
<feature type="transmembrane region" description="Helical" evidence="1">
    <location>
        <begin position="99"/>
        <end position="118"/>
    </location>
</feature>
<dbReference type="RefSeq" id="WP_386106170.1">
    <property type="nucleotide sequence ID" value="NZ_JBHTJR010000030.1"/>
</dbReference>
<name>A0ABW3JQN5_9FLAO</name>
<keyword evidence="3" id="KW-1185">Reference proteome</keyword>
<feature type="transmembrane region" description="Helical" evidence="1">
    <location>
        <begin position="124"/>
        <end position="142"/>
    </location>
</feature>
<evidence type="ECO:0000313" key="2">
    <source>
        <dbReference type="EMBL" id="MFD0992659.1"/>
    </source>
</evidence>
<feature type="transmembrane region" description="Helical" evidence="1">
    <location>
        <begin position="154"/>
        <end position="172"/>
    </location>
</feature>
<accession>A0ABW3JQN5</accession>
<dbReference type="EMBL" id="JBHTJR010000030">
    <property type="protein sequence ID" value="MFD0992659.1"/>
    <property type="molecule type" value="Genomic_DNA"/>
</dbReference>
<sequence length="223" mass="26574">MHLSNENIQKIDNFLKAIGIELLDIRIEMVDHIATEIEENIDDINAFFEFDGFQTPFIKYMLSKKKSLLNKYQTQQRSLQWNNLKYIFKDILSILKQPYFSVLIVITFSIIHFFGNFYLKSFTLISYGFLLLCYLNLLFISFKFKHLKEFKLFQTYLLVSSMLIMFSVYLPINNNLLNLLFDSSYHIITVYSNFLFFFLTAASQFSLHKKRIILTNKFNSLLF</sequence>
<feature type="transmembrane region" description="Helical" evidence="1">
    <location>
        <begin position="184"/>
        <end position="207"/>
    </location>
</feature>
<protein>
    <submittedName>
        <fullName evidence="2">Uncharacterized protein</fullName>
    </submittedName>
</protein>
<comment type="caution">
    <text evidence="2">The sequence shown here is derived from an EMBL/GenBank/DDBJ whole genome shotgun (WGS) entry which is preliminary data.</text>
</comment>
<dbReference type="Proteomes" id="UP001597062">
    <property type="component" value="Unassembled WGS sequence"/>
</dbReference>
<proteinExistence type="predicted"/>
<reference evidence="3" key="1">
    <citation type="journal article" date="2019" name="Int. J. Syst. Evol. Microbiol.">
        <title>The Global Catalogue of Microorganisms (GCM) 10K type strain sequencing project: providing services to taxonomists for standard genome sequencing and annotation.</title>
        <authorList>
            <consortium name="The Broad Institute Genomics Platform"/>
            <consortium name="The Broad Institute Genome Sequencing Center for Infectious Disease"/>
            <person name="Wu L."/>
            <person name="Ma J."/>
        </authorList>
    </citation>
    <scope>NUCLEOTIDE SEQUENCE [LARGE SCALE GENOMIC DNA]</scope>
    <source>
        <strain evidence="3">CCUG 60527</strain>
    </source>
</reference>
<organism evidence="2 3">
    <name type="scientific">Tenacibaculum geojense</name>
    <dbReference type="NCBI Taxonomy" id="915352"/>
    <lineage>
        <taxon>Bacteria</taxon>
        <taxon>Pseudomonadati</taxon>
        <taxon>Bacteroidota</taxon>
        <taxon>Flavobacteriia</taxon>
        <taxon>Flavobacteriales</taxon>
        <taxon>Flavobacteriaceae</taxon>
        <taxon>Tenacibaculum</taxon>
    </lineage>
</organism>